<accession>A0A834T657</accession>
<keyword evidence="2" id="KW-1185">Reference proteome</keyword>
<dbReference type="EMBL" id="JAAIUW010000011">
    <property type="protein sequence ID" value="KAF7810524.1"/>
    <property type="molecule type" value="Genomic_DNA"/>
</dbReference>
<evidence type="ECO:0000313" key="2">
    <source>
        <dbReference type="Proteomes" id="UP000634136"/>
    </source>
</evidence>
<name>A0A834T657_9FABA</name>
<reference evidence="1" key="1">
    <citation type="submission" date="2020-09" db="EMBL/GenBank/DDBJ databases">
        <title>Genome-Enabled Discovery of Anthraquinone Biosynthesis in Senna tora.</title>
        <authorList>
            <person name="Kang S.-H."/>
            <person name="Pandey R.P."/>
            <person name="Lee C.-M."/>
            <person name="Sim J.-S."/>
            <person name="Jeong J.-T."/>
            <person name="Choi B.-S."/>
            <person name="Jung M."/>
            <person name="Ginzburg D."/>
            <person name="Zhao K."/>
            <person name="Won S.Y."/>
            <person name="Oh T.-J."/>
            <person name="Yu Y."/>
            <person name="Kim N.-H."/>
            <person name="Lee O.R."/>
            <person name="Lee T.-H."/>
            <person name="Bashyal P."/>
            <person name="Kim T.-S."/>
            <person name="Lee W.-H."/>
            <person name="Kawkins C."/>
            <person name="Kim C.-K."/>
            <person name="Kim J.S."/>
            <person name="Ahn B.O."/>
            <person name="Rhee S.Y."/>
            <person name="Sohng J.K."/>
        </authorList>
    </citation>
    <scope>NUCLEOTIDE SEQUENCE</scope>
    <source>
        <tissue evidence="1">Leaf</tissue>
    </source>
</reference>
<evidence type="ECO:0000313" key="1">
    <source>
        <dbReference type="EMBL" id="KAF7810524.1"/>
    </source>
</evidence>
<gene>
    <name evidence="1" type="ORF">G2W53_037267</name>
</gene>
<protein>
    <submittedName>
        <fullName evidence="1">Uncharacterized protein</fullName>
    </submittedName>
</protein>
<dbReference type="AlphaFoldDB" id="A0A834T657"/>
<sequence>MVSRGGRIRIRNVFDAYVLLRRSKFKIPMMKVVRAT</sequence>
<organism evidence="1 2">
    <name type="scientific">Senna tora</name>
    <dbReference type="NCBI Taxonomy" id="362788"/>
    <lineage>
        <taxon>Eukaryota</taxon>
        <taxon>Viridiplantae</taxon>
        <taxon>Streptophyta</taxon>
        <taxon>Embryophyta</taxon>
        <taxon>Tracheophyta</taxon>
        <taxon>Spermatophyta</taxon>
        <taxon>Magnoliopsida</taxon>
        <taxon>eudicotyledons</taxon>
        <taxon>Gunneridae</taxon>
        <taxon>Pentapetalae</taxon>
        <taxon>rosids</taxon>
        <taxon>fabids</taxon>
        <taxon>Fabales</taxon>
        <taxon>Fabaceae</taxon>
        <taxon>Caesalpinioideae</taxon>
        <taxon>Cassia clade</taxon>
        <taxon>Senna</taxon>
    </lineage>
</organism>
<dbReference type="Proteomes" id="UP000634136">
    <property type="component" value="Unassembled WGS sequence"/>
</dbReference>
<comment type="caution">
    <text evidence="1">The sequence shown here is derived from an EMBL/GenBank/DDBJ whole genome shotgun (WGS) entry which is preliminary data.</text>
</comment>
<proteinExistence type="predicted"/>